<evidence type="ECO:0000256" key="4">
    <source>
        <dbReference type="ARBA" id="ARBA00022553"/>
    </source>
</evidence>
<evidence type="ECO:0000313" key="10">
    <source>
        <dbReference type="Ensembl" id="ENSTNIP00000020493.1"/>
    </source>
</evidence>
<evidence type="ECO:0000256" key="8">
    <source>
        <dbReference type="SAM" id="MobiDB-lite"/>
    </source>
</evidence>
<reference evidence="11" key="1">
    <citation type="journal article" date="2004" name="Nature">
        <title>Genome duplication in the teleost fish Tetraodon nigroviridis reveals the early vertebrate proto-karyotype.</title>
        <authorList>
            <person name="Jaillon O."/>
            <person name="Aury J.-M."/>
            <person name="Brunet F."/>
            <person name="Petit J.-L."/>
            <person name="Stange-Thomann N."/>
            <person name="Mauceli E."/>
            <person name="Bouneau L."/>
            <person name="Fischer C."/>
            <person name="Ozouf-Costaz C."/>
            <person name="Bernot A."/>
            <person name="Nicaud S."/>
            <person name="Jaffe D."/>
            <person name="Fisher S."/>
            <person name="Lutfalla G."/>
            <person name="Dossat C."/>
            <person name="Segurens B."/>
            <person name="Dasilva C."/>
            <person name="Salanoubat M."/>
            <person name="Levy M."/>
            <person name="Boudet N."/>
            <person name="Castellano S."/>
            <person name="Anthouard V."/>
            <person name="Jubin C."/>
            <person name="Castelli V."/>
            <person name="Katinka M."/>
            <person name="Vacherie B."/>
            <person name="Biemont C."/>
            <person name="Skalli Z."/>
            <person name="Cattolico L."/>
            <person name="Poulain J."/>
            <person name="De Berardinis V."/>
            <person name="Cruaud C."/>
            <person name="Duprat S."/>
            <person name="Brottier P."/>
            <person name="Coutanceau J.-P."/>
            <person name="Gouzy J."/>
            <person name="Parra G."/>
            <person name="Lardier G."/>
            <person name="Chapple C."/>
            <person name="McKernan K.J."/>
            <person name="McEwan P."/>
            <person name="Bosak S."/>
            <person name="Kellis M."/>
            <person name="Volff J.-N."/>
            <person name="Guigo R."/>
            <person name="Zody M.C."/>
            <person name="Mesirov J."/>
            <person name="Lindblad-Toh K."/>
            <person name="Birren B."/>
            <person name="Nusbaum C."/>
            <person name="Kahn D."/>
            <person name="Robinson-Rechavi M."/>
            <person name="Laudet V."/>
            <person name="Schachter V."/>
            <person name="Quetier F."/>
            <person name="Saurin W."/>
            <person name="Scarpelli C."/>
            <person name="Wincker P."/>
            <person name="Lander E.S."/>
            <person name="Weissenbach J."/>
            <person name="Roest Crollius H."/>
        </authorList>
    </citation>
    <scope>NUCLEOTIDE SEQUENCE [LARGE SCALE GENOMIC DNA]</scope>
</reference>
<feature type="compositionally biased region" description="Polar residues" evidence="8">
    <location>
        <begin position="271"/>
        <end position="280"/>
    </location>
</feature>
<dbReference type="GO" id="GO:0007052">
    <property type="term" value="P:mitotic spindle organization"/>
    <property type="evidence" value="ECO:0007669"/>
    <property type="project" value="InterPro"/>
</dbReference>
<dbReference type="STRING" id="99883.ENSTNIP00000020493"/>
<dbReference type="InterPro" id="IPR007707">
    <property type="entry name" value="TACC_C"/>
</dbReference>
<dbReference type="FunFam" id="1.20.5.1700:FF:000001">
    <property type="entry name" value="Transforming acidic coiled-coil-containing protein 1 isoform 2"/>
    <property type="match status" value="1"/>
</dbReference>
<dbReference type="PANTHER" id="PTHR13924">
    <property type="entry name" value="TRANSFORMING ACIDIC COILED-COIL CONTAINING PROTEIN 1/2"/>
    <property type="match status" value="1"/>
</dbReference>
<dbReference type="Proteomes" id="UP000007303">
    <property type="component" value="Unassembled WGS sequence"/>
</dbReference>
<feature type="region of interest" description="Disordered" evidence="8">
    <location>
        <begin position="1"/>
        <end position="55"/>
    </location>
</feature>
<name>H3DIZ9_TETNG</name>
<dbReference type="InterPro" id="IPR039915">
    <property type="entry name" value="TACC"/>
</dbReference>
<evidence type="ECO:0000259" key="9">
    <source>
        <dbReference type="Pfam" id="PF05010"/>
    </source>
</evidence>
<comment type="subcellular location">
    <subcellularLocation>
        <location evidence="1">Cytoplasm</location>
        <location evidence="1">Cytoskeleton</location>
    </subcellularLocation>
</comment>
<protein>
    <submittedName>
        <fullName evidence="10">Transforming, acidic coiled-coil containing protein 3</fullName>
    </submittedName>
</protein>
<reference evidence="10" key="3">
    <citation type="submission" date="2025-09" db="UniProtKB">
        <authorList>
            <consortium name="Ensembl"/>
        </authorList>
    </citation>
    <scope>IDENTIFICATION</scope>
</reference>
<feature type="region of interest" description="Disordered" evidence="8">
    <location>
        <begin position="142"/>
        <end position="180"/>
    </location>
</feature>
<dbReference type="Pfam" id="PF05010">
    <property type="entry name" value="TACC_C"/>
    <property type="match status" value="1"/>
</dbReference>
<keyword evidence="3" id="KW-0963">Cytoplasm</keyword>
<dbReference type="PANTHER" id="PTHR13924:SF4">
    <property type="entry name" value="TRANSFORMING ACIDIC COILED-COIL-CONTAINING PROTEIN 3"/>
    <property type="match status" value="1"/>
</dbReference>
<keyword evidence="4" id="KW-0597">Phosphoprotein</keyword>
<dbReference type="GO" id="GO:0005737">
    <property type="term" value="C:cytoplasm"/>
    <property type="evidence" value="ECO:0007669"/>
    <property type="project" value="TreeGrafter"/>
</dbReference>
<dbReference type="Gene3D" id="1.20.5.1700">
    <property type="match status" value="1"/>
</dbReference>
<feature type="region of interest" description="Disordered" evidence="8">
    <location>
        <begin position="94"/>
        <end position="115"/>
    </location>
</feature>
<evidence type="ECO:0000313" key="11">
    <source>
        <dbReference type="Proteomes" id="UP000007303"/>
    </source>
</evidence>
<evidence type="ECO:0000256" key="2">
    <source>
        <dbReference type="ARBA" id="ARBA00009423"/>
    </source>
</evidence>
<dbReference type="HOGENOM" id="CLU_013959_0_0_1"/>
<evidence type="ECO:0000256" key="1">
    <source>
        <dbReference type="ARBA" id="ARBA00004245"/>
    </source>
</evidence>
<dbReference type="GO" id="GO:0005856">
    <property type="term" value="C:cytoskeleton"/>
    <property type="evidence" value="ECO:0007669"/>
    <property type="project" value="UniProtKB-SubCell"/>
</dbReference>
<feature type="compositionally biased region" description="Basic and acidic residues" evidence="8">
    <location>
        <begin position="290"/>
        <end position="301"/>
    </location>
</feature>
<feature type="compositionally biased region" description="Low complexity" evidence="8">
    <location>
        <begin position="480"/>
        <end position="496"/>
    </location>
</feature>
<dbReference type="InParanoid" id="H3DIZ9"/>
<feature type="compositionally biased region" description="Polar residues" evidence="8">
    <location>
        <begin position="149"/>
        <end position="161"/>
    </location>
</feature>
<sequence>MTSLQINDENSGVCPPGKHSSSIDDIFALDQPTGRPSILRQTENLPSKTVPKGTKVCFQTPRRDPLTKRILSPTKTAKMTSVDECTKGIESLHLDKPNEFDSNESPADFSSFPDDDMPILSKGGYNLDFDNLDSINPFEGSNKMILSPTRPTVENHSTLQTESDDIKSASISEKSSKVDSALDETLPFTPSVENSLADISANLSSTESSVVTVSKAAAADSDSVTPDEKQCATVSPSADEDQVPGPLDEDAPLPAKAAYTLDFDNLDALNPFQTGGSKIPNSPVPGRDNNPPREEVTENKSPDAAGPPRAPPEAPLQPEVLVAEAPAPANAAVSTAMESQLSDVPVKGPFKLEFNFDDGRDVGPKPQTKKFGKRPSGVKSKAGKVSSDVEPAKEIPVNPDDAEPDVPAPKGSYSLNFDKFDDPNFNPFGTKSNMNNSPKCSKSSTPAVADDPVANFCFAFMKRVSQTDVFGWQDSEEKSSPASGGQAEGQAEGLSETKLQTASDFDEEFVPGTMFFSYLKVNLQYLPLVMANNFDGQIDYLEQFGTNSFKESALRKQSLYLKFDPLLRESPKKPAGPAVNTRVPRLSTFASQLETLPVTVKLPAEAPEVNQLFVDAAVPVSLELCSIDSLVPPFPQAAHMEESIIEVLKYSQKDMDAAIAKVQAEATDKENQWSAKYKKLLEDGQELRKIIAEFELMIAQMMADQAKQKEESQKKLNEALSEKEQVANDLNAMERSFSDLFKRLEKYKEVIQGYKKNEETLKACAQDYLARIKKEEQRYQALKAHAEEKIAQANVEISEVRTKNKAELSALQAQLRREQLKVQSLEKSLDQKEKEAEELTKLCDELISKVQKG</sequence>
<feature type="compositionally biased region" description="Polar residues" evidence="8">
    <location>
        <begin position="1"/>
        <end position="10"/>
    </location>
</feature>
<evidence type="ECO:0000256" key="7">
    <source>
        <dbReference type="SAM" id="Coils"/>
    </source>
</evidence>
<feature type="domain" description="Transforming acidic coiled-coil-containing protein C-terminal" evidence="9">
    <location>
        <begin position="650"/>
        <end position="847"/>
    </location>
</feature>
<proteinExistence type="inferred from homology"/>
<accession>H3DIZ9</accession>
<feature type="region of interest" description="Disordered" evidence="8">
    <location>
        <begin position="354"/>
        <end position="413"/>
    </location>
</feature>
<feature type="coiled-coil region" evidence="7">
    <location>
        <begin position="765"/>
        <end position="849"/>
    </location>
</feature>
<dbReference type="OMA" id="HRAEEEC"/>
<reference evidence="10" key="2">
    <citation type="submission" date="2025-08" db="UniProtKB">
        <authorList>
            <consortium name="Ensembl"/>
        </authorList>
    </citation>
    <scope>IDENTIFICATION</scope>
</reference>
<evidence type="ECO:0000256" key="6">
    <source>
        <dbReference type="ARBA" id="ARBA00023212"/>
    </source>
</evidence>
<organism evidence="10 11">
    <name type="scientific">Tetraodon nigroviridis</name>
    <name type="common">Spotted green pufferfish</name>
    <name type="synonym">Chelonodon nigroviridis</name>
    <dbReference type="NCBI Taxonomy" id="99883"/>
    <lineage>
        <taxon>Eukaryota</taxon>
        <taxon>Metazoa</taxon>
        <taxon>Chordata</taxon>
        <taxon>Craniata</taxon>
        <taxon>Vertebrata</taxon>
        <taxon>Euteleostomi</taxon>
        <taxon>Actinopterygii</taxon>
        <taxon>Neopterygii</taxon>
        <taxon>Teleostei</taxon>
        <taxon>Neoteleostei</taxon>
        <taxon>Acanthomorphata</taxon>
        <taxon>Eupercaria</taxon>
        <taxon>Tetraodontiformes</taxon>
        <taxon>Tetradontoidea</taxon>
        <taxon>Tetraodontidae</taxon>
        <taxon>Tetraodon</taxon>
    </lineage>
</organism>
<dbReference type="InterPro" id="IPR057663">
    <property type="entry name" value="TACC3_Aurora-A_bind"/>
</dbReference>
<dbReference type="GO" id="GO:0021987">
    <property type="term" value="P:cerebral cortex development"/>
    <property type="evidence" value="ECO:0007669"/>
    <property type="project" value="TreeGrafter"/>
</dbReference>
<feature type="coiled-coil region" evidence="7">
    <location>
        <begin position="702"/>
        <end position="736"/>
    </location>
</feature>
<evidence type="ECO:0000256" key="5">
    <source>
        <dbReference type="ARBA" id="ARBA00023054"/>
    </source>
</evidence>
<feature type="compositionally biased region" description="Acidic residues" evidence="8">
    <location>
        <begin position="238"/>
        <end position="251"/>
    </location>
</feature>
<dbReference type="GO" id="GO:0007097">
    <property type="term" value="P:nuclear migration"/>
    <property type="evidence" value="ECO:0007669"/>
    <property type="project" value="TreeGrafter"/>
</dbReference>
<dbReference type="Ensembl" id="ENSTNIT00000020725.1">
    <property type="protein sequence ID" value="ENSTNIP00000020493.1"/>
    <property type="gene ID" value="ENSTNIG00000017355.1"/>
</dbReference>
<comment type="similarity">
    <text evidence="2">Belongs to the TACC family.</text>
</comment>
<feature type="compositionally biased region" description="Low complexity" evidence="8">
    <location>
        <begin position="377"/>
        <end position="386"/>
    </location>
</feature>
<dbReference type="AlphaFoldDB" id="H3DIZ9"/>
<feature type="region of interest" description="Disordered" evidence="8">
    <location>
        <begin position="473"/>
        <end position="496"/>
    </location>
</feature>
<dbReference type="GeneTree" id="ENSGT00940000158858"/>
<dbReference type="Pfam" id="PF25777">
    <property type="entry name" value="Aurora-A_bind_TACC3"/>
    <property type="match status" value="1"/>
</dbReference>
<keyword evidence="6" id="KW-0206">Cytoskeleton</keyword>
<evidence type="ECO:0000256" key="3">
    <source>
        <dbReference type="ARBA" id="ARBA00022490"/>
    </source>
</evidence>
<feature type="region of interest" description="Disordered" evidence="8">
    <location>
        <begin position="217"/>
        <end position="322"/>
    </location>
</feature>
<dbReference type="FunCoup" id="H3DIZ9">
    <property type="interactions" value="1311"/>
</dbReference>
<keyword evidence="5 7" id="KW-0175">Coiled coil</keyword>
<keyword evidence="11" id="KW-1185">Reference proteome</keyword>